<dbReference type="RefSeq" id="WP_189353724.1">
    <property type="nucleotide sequence ID" value="NZ_BMYP01000029.1"/>
</dbReference>
<sequence length="252" mass="28868">MLQKAFDTSTAKQTDPLWCAIMQPTYLPWSGYFNLIARVKHFVFLDDVQYERQSWQCQNRILRQKAAFFLRLPVIKSPLNTKIEDILVDGTAWRKAHRDLVWENYRISPYIDQVMVLFDDAFLEDEQQHLADINISLIKNIATALALPTRFVRARDLACGGRRSEHLDAICRKLGATDYLSPQGSAAYLGQDGFTKFARARLHFQQFEPIPYPQIGDGQFVSYLSIIDQIAHLGLAATRAYVTGETNEVTSY</sequence>
<name>A0ABQ3HAQ0_9NEIS</name>
<dbReference type="EMBL" id="BMYP01000029">
    <property type="protein sequence ID" value="GHD79189.1"/>
    <property type="molecule type" value="Genomic_DNA"/>
</dbReference>
<organism evidence="1 2">
    <name type="scientific">Vogesella fluminis</name>
    <dbReference type="NCBI Taxonomy" id="1069161"/>
    <lineage>
        <taxon>Bacteria</taxon>
        <taxon>Pseudomonadati</taxon>
        <taxon>Pseudomonadota</taxon>
        <taxon>Betaproteobacteria</taxon>
        <taxon>Neisseriales</taxon>
        <taxon>Chromobacteriaceae</taxon>
        <taxon>Vogesella</taxon>
    </lineage>
</organism>
<proteinExistence type="predicted"/>
<accession>A0ABQ3HAQ0</accession>
<gene>
    <name evidence="1" type="ORF">GCM10011419_22230</name>
</gene>
<dbReference type="Proteomes" id="UP000662678">
    <property type="component" value="Unassembled WGS sequence"/>
</dbReference>
<reference evidence="2" key="1">
    <citation type="journal article" date="2019" name="Int. J. Syst. Evol. Microbiol.">
        <title>The Global Catalogue of Microorganisms (GCM) 10K type strain sequencing project: providing services to taxonomists for standard genome sequencing and annotation.</title>
        <authorList>
            <consortium name="The Broad Institute Genomics Platform"/>
            <consortium name="The Broad Institute Genome Sequencing Center for Infectious Disease"/>
            <person name="Wu L."/>
            <person name="Ma J."/>
        </authorList>
    </citation>
    <scope>NUCLEOTIDE SEQUENCE [LARGE SCALE GENOMIC DNA]</scope>
    <source>
        <strain evidence="2">KCTC 23713</strain>
    </source>
</reference>
<evidence type="ECO:0000313" key="1">
    <source>
        <dbReference type="EMBL" id="GHD79189.1"/>
    </source>
</evidence>
<dbReference type="Pfam" id="PF08889">
    <property type="entry name" value="WbqC"/>
    <property type="match status" value="1"/>
</dbReference>
<dbReference type="InterPro" id="IPR014985">
    <property type="entry name" value="WbqC"/>
</dbReference>
<protein>
    <recommendedName>
        <fullName evidence="3">WbqC family protein</fullName>
    </recommendedName>
</protein>
<evidence type="ECO:0000313" key="2">
    <source>
        <dbReference type="Proteomes" id="UP000662678"/>
    </source>
</evidence>
<keyword evidence="2" id="KW-1185">Reference proteome</keyword>
<comment type="caution">
    <text evidence="1">The sequence shown here is derived from an EMBL/GenBank/DDBJ whole genome shotgun (WGS) entry which is preliminary data.</text>
</comment>
<evidence type="ECO:0008006" key="3">
    <source>
        <dbReference type="Google" id="ProtNLM"/>
    </source>
</evidence>